<sequence length="185" mass="21208">MTYYGRVNLPDLDALRRRLDETIESAYRRIQQVEHSTAELREKRARDAERLTDKQIEAMKAGILARERTPEWQVVMERIAKGDFSWRHVITSYFAGTMDPDVKAAFDSLSDVPPLTPEQREKIKAELNKAEAQEAEAAAQQQDEEHGPYGGAPRSPYGGTGGSVPRRPRPDDWDDDDFEQFNFLR</sequence>
<name>A0A2W4JQP5_9PSEU</name>
<gene>
    <name evidence="3" type="ORF">DIU77_01070</name>
</gene>
<keyword evidence="1" id="KW-0175">Coiled coil</keyword>
<feature type="region of interest" description="Disordered" evidence="2">
    <location>
        <begin position="123"/>
        <end position="185"/>
    </location>
</feature>
<comment type="caution">
    <text evidence="3">The sequence shown here is derived from an EMBL/GenBank/DDBJ whole genome shotgun (WGS) entry which is preliminary data.</text>
</comment>
<evidence type="ECO:0000256" key="1">
    <source>
        <dbReference type="SAM" id="Coils"/>
    </source>
</evidence>
<feature type="coiled-coil region" evidence="1">
    <location>
        <begin position="16"/>
        <end position="43"/>
    </location>
</feature>
<reference evidence="3" key="1">
    <citation type="submission" date="2018-05" db="EMBL/GenBank/DDBJ databases">
        <authorList>
            <person name="Lanie J.A."/>
            <person name="Ng W.-L."/>
            <person name="Kazmierczak K.M."/>
            <person name="Andrzejewski T.M."/>
            <person name="Davidsen T.M."/>
            <person name="Wayne K.J."/>
            <person name="Tettelin H."/>
            <person name="Glass J.I."/>
            <person name="Rusch D."/>
            <person name="Podicherti R."/>
            <person name="Tsui H.-C.T."/>
            <person name="Winkler M.E."/>
        </authorList>
    </citation>
    <scope>NUCLEOTIDE SEQUENCE</scope>
    <source>
        <strain evidence="3">ZC4RG45</strain>
    </source>
</reference>
<dbReference type="EMBL" id="QGUI01000022">
    <property type="protein sequence ID" value="PZN01311.1"/>
    <property type="molecule type" value="Genomic_DNA"/>
</dbReference>
<protein>
    <submittedName>
        <fullName evidence="3">Uncharacterized protein</fullName>
    </submittedName>
</protein>
<dbReference type="STRING" id="1111738.GCA_000427905_01846"/>
<feature type="compositionally biased region" description="Basic and acidic residues" evidence="2">
    <location>
        <begin position="123"/>
        <end position="132"/>
    </location>
</feature>
<evidence type="ECO:0000256" key="2">
    <source>
        <dbReference type="SAM" id="MobiDB-lite"/>
    </source>
</evidence>
<dbReference type="AlphaFoldDB" id="A0A2W4JQP5"/>
<accession>A0A2W4JQP5</accession>
<proteinExistence type="predicted"/>
<evidence type="ECO:0000313" key="3">
    <source>
        <dbReference type="EMBL" id="PZN01311.1"/>
    </source>
</evidence>
<organism evidence="3">
    <name type="scientific">Thermocrispum agreste</name>
    <dbReference type="NCBI Taxonomy" id="37925"/>
    <lineage>
        <taxon>Bacteria</taxon>
        <taxon>Bacillati</taxon>
        <taxon>Actinomycetota</taxon>
        <taxon>Actinomycetes</taxon>
        <taxon>Pseudonocardiales</taxon>
        <taxon>Pseudonocardiaceae</taxon>
        <taxon>Thermocrispum</taxon>
    </lineage>
</organism>